<organism evidence="3 4">
    <name type="scientific">Luteolibacter luteus</name>
    <dbReference type="NCBI Taxonomy" id="2728835"/>
    <lineage>
        <taxon>Bacteria</taxon>
        <taxon>Pseudomonadati</taxon>
        <taxon>Verrucomicrobiota</taxon>
        <taxon>Verrucomicrobiia</taxon>
        <taxon>Verrucomicrobiales</taxon>
        <taxon>Verrucomicrobiaceae</taxon>
        <taxon>Luteolibacter</taxon>
    </lineage>
</organism>
<keyword evidence="4" id="KW-1185">Reference proteome</keyword>
<proteinExistence type="predicted"/>
<dbReference type="KEGG" id="luo:HHL09_14820"/>
<dbReference type="RefSeq" id="WP_169455403.1">
    <property type="nucleotide sequence ID" value="NZ_CP051774.1"/>
</dbReference>
<dbReference type="AlphaFoldDB" id="A0A858RLY6"/>
<dbReference type="EMBL" id="CP051774">
    <property type="protein sequence ID" value="QJE97003.1"/>
    <property type="molecule type" value="Genomic_DNA"/>
</dbReference>
<feature type="signal peptide" evidence="1">
    <location>
        <begin position="1"/>
        <end position="18"/>
    </location>
</feature>
<reference evidence="3 4" key="1">
    <citation type="submission" date="2020-04" db="EMBL/GenBank/DDBJ databases">
        <title>Luteolibacter sp. G-1-1-1 isolated from soil.</title>
        <authorList>
            <person name="Dahal R.H."/>
        </authorList>
    </citation>
    <scope>NUCLEOTIDE SEQUENCE [LARGE SCALE GENOMIC DNA]</scope>
    <source>
        <strain evidence="3 4">G-1-1-1</strain>
    </source>
</reference>
<dbReference type="InterPro" id="IPR011992">
    <property type="entry name" value="EF-hand-dom_pair"/>
</dbReference>
<name>A0A858RLY6_9BACT</name>
<evidence type="ECO:0000313" key="4">
    <source>
        <dbReference type="Proteomes" id="UP000501812"/>
    </source>
</evidence>
<evidence type="ECO:0000256" key="1">
    <source>
        <dbReference type="SAM" id="SignalP"/>
    </source>
</evidence>
<dbReference type="InterPro" id="IPR018247">
    <property type="entry name" value="EF_Hand_1_Ca_BS"/>
</dbReference>
<sequence>MKAIIVSLLVALSAPLMAADVPTLNPKKPRTVVFLNYFRLYDTNGDSFLSEAEFQGTLGSSSIPAITKYRFLFMADAGPIAPSGIEGPIGIGVESYIRFAGGLRVPKVSKATIFELADEDNDNFLDPSEYALTRNSDIPAGALGKPFNRLDRDDDNLISRSEFGLNVKG</sequence>
<dbReference type="Proteomes" id="UP000501812">
    <property type="component" value="Chromosome"/>
</dbReference>
<dbReference type="SUPFAM" id="SSF47473">
    <property type="entry name" value="EF-hand"/>
    <property type="match status" value="1"/>
</dbReference>
<dbReference type="GO" id="GO:0005509">
    <property type="term" value="F:calcium ion binding"/>
    <property type="evidence" value="ECO:0007669"/>
    <property type="project" value="InterPro"/>
</dbReference>
<feature type="chain" id="PRO_5032642264" evidence="1">
    <location>
        <begin position="19"/>
        <end position="169"/>
    </location>
</feature>
<gene>
    <name evidence="3" type="ORF">HHL09_14820</name>
</gene>
<protein>
    <submittedName>
        <fullName evidence="3">EF-hand domain-containing protein</fullName>
    </submittedName>
</protein>
<dbReference type="InterPro" id="IPR002048">
    <property type="entry name" value="EF_hand_dom"/>
</dbReference>
<dbReference type="Gene3D" id="1.10.238.10">
    <property type="entry name" value="EF-hand"/>
    <property type="match status" value="1"/>
</dbReference>
<feature type="domain" description="EF-hand" evidence="2">
    <location>
        <begin position="29"/>
        <end position="64"/>
    </location>
</feature>
<accession>A0A858RLY6</accession>
<dbReference type="Pfam" id="PF13202">
    <property type="entry name" value="EF-hand_5"/>
    <property type="match status" value="2"/>
</dbReference>
<evidence type="ECO:0000259" key="2">
    <source>
        <dbReference type="PROSITE" id="PS50222"/>
    </source>
</evidence>
<dbReference type="PROSITE" id="PS00018">
    <property type="entry name" value="EF_HAND_1"/>
    <property type="match status" value="2"/>
</dbReference>
<evidence type="ECO:0000313" key="3">
    <source>
        <dbReference type="EMBL" id="QJE97003.1"/>
    </source>
</evidence>
<dbReference type="PROSITE" id="PS50222">
    <property type="entry name" value="EF_HAND_2"/>
    <property type="match status" value="1"/>
</dbReference>
<keyword evidence="1" id="KW-0732">Signal</keyword>